<dbReference type="AlphaFoldDB" id="A0A7G6U5A2"/>
<dbReference type="Proteomes" id="UP000515291">
    <property type="component" value="Chromosome"/>
</dbReference>
<organism evidence="1 2">
    <name type="scientific">Tardiphaga robiniae</name>
    <dbReference type="NCBI Taxonomy" id="943830"/>
    <lineage>
        <taxon>Bacteria</taxon>
        <taxon>Pseudomonadati</taxon>
        <taxon>Pseudomonadota</taxon>
        <taxon>Alphaproteobacteria</taxon>
        <taxon>Hyphomicrobiales</taxon>
        <taxon>Nitrobacteraceae</taxon>
        <taxon>Tardiphaga</taxon>
    </lineage>
</organism>
<reference evidence="2" key="1">
    <citation type="journal article" date="2020" name="Mol. Plant Microbe">
        <title>Rhizobial microsymbionts of the narrowly endemic Oxytropis species growing in Kamchatka are characterized by significant genetic diversity and possess a set of genes that are associated with T3SS and T6SS secretion systems and can affect the development of symbiosis.</title>
        <authorList>
            <person name="Safronova V."/>
            <person name="Guro P."/>
            <person name="Sazanova A."/>
            <person name="Kuznetsova I."/>
            <person name="Belimov A."/>
            <person name="Yakubov V."/>
            <person name="Chirak E."/>
            <person name="Afonin A."/>
            <person name="Gogolev Y."/>
            <person name="Andronov E."/>
            <person name="Tikhonovich I."/>
        </authorList>
    </citation>
    <scope>NUCLEOTIDE SEQUENCE [LARGE SCALE GENOMIC DNA]</scope>
    <source>
        <strain evidence="2">581</strain>
    </source>
</reference>
<evidence type="ECO:0000313" key="2">
    <source>
        <dbReference type="Proteomes" id="UP000515291"/>
    </source>
</evidence>
<dbReference type="EMBL" id="CP050292">
    <property type="protein sequence ID" value="QND74184.1"/>
    <property type="molecule type" value="Genomic_DNA"/>
</dbReference>
<dbReference type="KEGG" id="trb:HB776_25525"/>
<name>A0A7G6U5A2_9BRAD</name>
<protein>
    <submittedName>
        <fullName evidence="1">Uncharacterized protein</fullName>
    </submittedName>
</protein>
<sequence>MLPEDIVQAIVHRRCLVRLNALTDTNESASSGGYLCDASAQYASICFSSVRFVSTVCIFIARARWMHAVNVLKQKRSRCAADERRMQAFFLFPTTQSAIFKLRFGKNFPVKV</sequence>
<proteinExistence type="predicted"/>
<accession>A0A7G6U5A2</accession>
<dbReference type="RefSeq" id="WP_184512766.1">
    <property type="nucleotide sequence ID" value="NZ_CP050292.1"/>
</dbReference>
<evidence type="ECO:0000313" key="1">
    <source>
        <dbReference type="EMBL" id="QND74184.1"/>
    </source>
</evidence>
<gene>
    <name evidence="1" type="ORF">HB776_25525</name>
</gene>